<dbReference type="Pfam" id="PF00005">
    <property type="entry name" value="ABC_tran"/>
    <property type="match status" value="2"/>
</dbReference>
<dbReference type="PATRIC" id="fig|81035.3.peg.241"/>
<sequence>MHAVLDNPTPHNPEVPPAAVLCLRNIGKSYGPVQVLSQINVDVRPGEVLALLGENGAGKSTLSSIIAGLVQPETGGSMSWLGEDYAPASPGAALGAGIGLIHQEIRLLAQLSIAENIFVGRLPMRHGKVDRDYMQAQAQKQLERLGLNVPASRKVEGLSVAAQQLVEIAKALTLNARLLILDEPTAALGGEETELLFQQVERLKAEGVSFIYISHRLEEIARIADRILVLRDGRQIALHATAQVPVRELVEQMVGRSLERIFPALQAPQDRVMLQVKDLTCREFALHGIDFSVRAGEVFGIAGVVGAGRTELIRVIAGAARDIQGHMQLDGETVHLRSPSQAIQAGVVLVPEDRKQQGVVVEHRIEDNLVYGNTDLLHSGNWVLPKGLHEFARNAISRLGVKGAPEQRIDSLSGGNQQKVIIAKWLARNPKVFILDEPTRGIDVGARAAIYEVIAELAATGMAVIVVSSDLDEVLGLSHRVMVMSRGRQMGILERGEATPVSVMEMATA</sequence>
<dbReference type="Gene3D" id="3.40.50.300">
    <property type="entry name" value="P-loop containing nucleotide triphosphate hydrolases"/>
    <property type="match status" value="2"/>
</dbReference>
<dbReference type="CDD" id="cd03215">
    <property type="entry name" value="ABC_Carb_Monos_II"/>
    <property type="match status" value="1"/>
</dbReference>
<keyword evidence="5" id="KW-0677">Repeat</keyword>
<evidence type="ECO:0000256" key="1">
    <source>
        <dbReference type="ARBA" id="ARBA00004202"/>
    </source>
</evidence>
<comment type="subcellular location">
    <subcellularLocation>
        <location evidence="1">Cell membrane</location>
        <topology evidence="1">Peripheral membrane protein</topology>
    </subcellularLocation>
</comment>
<keyword evidence="6" id="KW-0547">Nucleotide-binding</keyword>
<reference evidence="11 12" key="2">
    <citation type="submission" date="2015-10" db="EMBL/GenBank/DDBJ databases">
        <title>Comparative genomics and high-throughput reverse genetic screens identify a new phytobacterial MAMP and an Arabidopsis receptor required for immune elicitation.</title>
        <authorList>
            <person name="Mott G.A."/>
            <person name="Thakur S."/>
            <person name="Wang P.W."/>
            <person name="Desveaux D."/>
            <person name="Guttman D.S."/>
        </authorList>
    </citation>
    <scope>NUCLEOTIDE SEQUENCE [LARGE SCALE GENOMIC DNA]</scope>
    <source>
        <strain evidence="11 12">0788_9</strain>
    </source>
</reference>
<dbReference type="SMART" id="SM00382">
    <property type="entry name" value="AAA"/>
    <property type="match status" value="2"/>
</dbReference>
<dbReference type="InterPro" id="IPR017871">
    <property type="entry name" value="ABC_transporter-like_CS"/>
</dbReference>
<evidence type="ECO:0000256" key="8">
    <source>
        <dbReference type="ARBA" id="ARBA00022967"/>
    </source>
</evidence>
<dbReference type="InterPro" id="IPR003593">
    <property type="entry name" value="AAA+_ATPase"/>
</dbReference>
<keyword evidence="9" id="KW-0472">Membrane</keyword>
<dbReference type="Proteomes" id="UP000037891">
    <property type="component" value="Unassembled WGS sequence"/>
</dbReference>
<dbReference type="SUPFAM" id="SSF52540">
    <property type="entry name" value="P-loop containing nucleoside triphosphate hydrolases"/>
    <property type="match status" value="2"/>
</dbReference>
<evidence type="ECO:0000256" key="5">
    <source>
        <dbReference type="ARBA" id="ARBA00022737"/>
    </source>
</evidence>
<dbReference type="InterPro" id="IPR027417">
    <property type="entry name" value="P-loop_NTPase"/>
</dbReference>
<feature type="domain" description="ABC transporter" evidence="10">
    <location>
        <begin position="21"/>
        <end position="257"/>
    </location>
</feature>
<dbReference type="AlphaFoldDB" id="A0A0N0GE88"/>
<evidence type="ECO:0000313" key="11">
    <source>
        <dbReference type="EMBL" id="KPC27702.1"/>
    </source>
</evidence>
<dbReference type="GO" id="GO:0016887">
    <property type="term" value="F:ATP hydrolysis activity"/>
    <property type="evidence" value="ECO:0007669"/>
    <property type="project" value="InterPro"/>
</dbReference>
<dbReference type="FunFam" id="3.40.50.300:FF:000127">
    <property type="entry name" value="Ribose import ATP-binding protein RbsA"/>
    <property type="match status" value="1"/>
</dbReference>
<comment type="caution">
    <text evidence="11">The sequence shown here is derived from an EMBL/GenBank/DDBJ whole genome shotgun (WGS) entry which is preliminary data.</text>
</comment>
<evidence type="ECO:0000256" key="4">
    <source>
        <dbReference type="ARBA" id="ARBA00022597"/>
    </source>
</evidence>
<evidence type="ECO:0000259" key="10">
    <source>
        <dbReference type="PROSITE" id="PS50893"/>
    </source>
</evidence>
<dbReference type="PANTHER" id="PTHR43790:SF3">
    <property type="entry name" value="D-ALLOSE IMPORT ATP-BINDING PROTEIN ALSA-RELATED"/>
    <property type="match status" value="1"/>
</dbReference>
<evidence type="ECO:0000256" key="6">
    <source>
        <dbReference type="ARBA" id="ARBA00022741"/>
    </source>
</evidence>
<dbReference type="InterPro" id="IPR003439">
    <property type="entry name" value="ABC_transporter-like_ATP-bd"/>
</dbReference>
<dbReference type="EMBL" id="LGLN01000067">
    <property type="protein sequence ID" value="KPC27702.1"/>
    <property type="molecule type" value="Genomic_DNA"/>
</dbReference>
<keyword evidence="3" id="KW-1003">Cell membrane</keyword>
<dbReference type="PANTHER" id="PTHR43790">
    <property type="entry name" value="CARBOHYDRATE TRANSPORT ATP-BINDING PROTEIN MG119-RELATED"/>
    <property type="match status" value="1"/>
</dbReference>
<keyword evidence="8" id="KW-1278">Translocase</keyword>
<dbReference type="CDD" id="cd03216">
    <property type="entry name" value="ABC_Carb_Monos_I"/>
    <property type="match status" value="1"/>
</dbReference>
<keyword evidence="4" id="KW-0762">Sugar transport</keyword>
<dbReference type="GO" id="GO:0005524">
    <property type="term" value="F:ATP binding"/>
    <property type="evidence" value="ECO:0007669"/>
    <property type="project" value="UniProtKB-KW"/>
</dbReference>
<dbReference type="RefSeq" id="WP_054086929.1">
    <property type="nucleotide sequence ID" value="NZ_LGLN01000067.1"/>
</dbReference>
<dbReference type="PROSITE" id="PS50893">
    <property type="entry name" value="ABC_TRANSPORTER_2"/>
    <property type="match status" value="2"/>
</dbReference>
<keyword evidence="7" id="KW-0067">ATP-binding</keyword>
<reference evidence="11 12" key="1">
    <citation type="submission" date="2015-07" db="EMBL/GenBank/DDBJ databases">
        <authorList>
            <person name="Noorani M."/>
        </authorList>
    </citation>
    <scope>NUCLEOTIDE SEQUENCE [LARGE SCALE GENOMIC DNA]</scope>
    <source>
        <strain evidence="11 12">0788_9</strain>
    </source>
</reference>
<organism evidence="11 12">
    <name type="scientific">Pseudomonas syringae pv. cilantro</name>
    <dbReference type="NCBI Taxonomy" id="81035"/>
    <lineage>
        <taxon>Bacteria</taxon>
        <taxon>Pseudomonadati</taxon>
        <taxon>Pseudomonadota</taxon>
        <taxon>Gammaproteobacteria</taxon>
        <taxon>Pseudomonadales</taxon>
        <taxon>Pseudomonadaceae</taxon>
        <taxon>Pseudomonas</taxon>
        <taxon>Pseudomonas syringae</taxon>
    </lineage>
</organism>
<dbReference type="PROSITE" id="PS00211">
    <property type="entry name" value="ABC_TRANSPORTER_1"/>
    <property type="match status" value="1"/>
</dbReference>
<evidence type="ECO:0000256" key="3">
    <source>
        <dbReference type="ARBA" id="ARBA00022475"/>
    </source>
</evidence>
<evidence type="ECO:0000313" key="12">
    <source>
        <dbReference type="Proteomes" id="UP000037891"/>
    </source>
</evidence>
<evidence type="ECO:0000256" key="2">
    <source>
        <dbReference type="ARBA" id="ARBA00022448"/>
    </source>
</evidence>
<accession>A0A0N0GE88</accession>
<evidence type="ECO:0000256" key="9">
    <source>
        <dbReference type="ARBA" id="ARBA00023136"/>
    </source>
</evidence>
<dbReference type="InterPro" id="IPR050107">
    <property type="entry name" value="ABC_carbohydrate_import_ATPase"/>
</dbReference>
<evidence type="ECO:0000256" key="7">
    <source>
        <dbReference type="ARBA" id="ARBA00022840"/>
    </source>
</evidence>
<name>A0A0N0GE88_PSESX</name>
<proteinExistence type="predicted"/>
<gene>
    <name evidence="11" type="ORF">ABJ99_0199</name>
</gene>
<dbReference type="GO" id="GO:0005886">
    <property type="term" value="C:plasma membrane"/>
    <property type="evidence" value="ECO:0007669"/>
    <property type="project" value="UniProtKB-SubCell"/>
</dbReference>
<feature type="domain" description="ABC transporter" evidence="10">
    <location>
        <begin position="274"/>
        <end position="509"/>
    </location>
</feature>
<protein>
    <submittedName>
        <fullName evidence="11">Ribose ABC transporter</fullName>
    </submittedName>
</protein>
<keyword evidence="2" id="KW-0813">Transport</keyword>